<evidence type="ECO:0000313" key="1">
    <source>
        <dbReference type="EMBL" id="KAK4887204.1"/>
    </source>
</evidence>
<organism evidence="1 2">
    <name type="scientific">Aquatica leii</name>
    <dbReference type="NCBI Taxonomy" id="1421715"/>
    <lineage>
        <taxon>Eukaryota</taxon>
        <taxon>Metazoa</taxon>
        <taxon>Ecdysozoa</taxon>
        <taxon>Arthropoda</taxon>
        <taxon>Hexapoda</taxon>
        <taxon>Insecta</taxon>
        <taxon>Pterygota</taxon>
        <taxon>Neoptera</taxon>
        <taxon>Endopterygota</taxon>
        <taxon>Coleoptera</taxon>
        <taxon>Polyphaga</taxon>
        <taxon>Elateriformia</taxon>
        <taxon>Elateroidea</taxon>
        <taxon>Lampyridae</taxon>
        <taxon>Luciolinae</taxon>
        <taxon>Aquatica</taxon>
    </lineage>
</organism>
<evidence type="ECO:0000313" key="2">
    <source>
        <dbReference type="Proteomes" id="UP001353858"/>
    </source>
</evidence>
<gene>
    <name evidence="1" type="ORF">RN001_003475</name>
</gene>
<proteinExistence type="predicted"/>
<reference evidence="2" key="1">
    <citation type="submission" date="2023-01" db="EMBL/GenBank/DDBJ databases">
        <title>Key to firefly adult light organ development and bioluminescence: homeobox transcription factors regulate luciferase expression and transportation to peroxisome.</title>
        <authorList>
            <person name="Fu X."/>
        </authorList>
    </citation>
    <scope>NUCLEOTIDE SEQUENCE [LARGE SCALE GENOMIC DNA]</scope>
</reference>
<protein>
    <submittedName>
        <fullName evidence="1">Uncharacterized protein</fullName>
    </submittedName>
</protein>
<dbReference type="EMBL" id="JARPUR010000001">
    <property type="protein sequence ID" value="KAK4887204.1"/>
    <property type="molecule type" value="Genomic_DNA"/>
</dbReference>
<comment type="caution">
    <text evidence="1">The sequence shown here is derived from an EMBL/GenBank/DDBJ whole genome shotgun (WGS) entry which is preliminary data.</text>
</comment>
<sequence length="92" mass="10703">MDLPRNVILISMDPKTFYGRREYTRLEHAVEDIISQEFNEDEDLEILPPPVDELTDSEEFDDILLDVDDTPVDIPGSVKFSSQHEHDEDKEI</sequence>
<dbReference type="Proteomes" id="UP001353858">
    <property type="component" value="Unassembled WGS sequence"/>
</dbReference>
<accession>A0AAN7SMB8</accession>
<dbReference type="AlphaFoldDB" id="A0AAN7SMB8"/>
<name>A0AAN7SMB8_9COLE</name>
<keyword evidence="2" id="KW-1185">Reference proteome</keyword>